<sequence length="123" mass="13217">MNTLNTSTDRWAPHDQSTASAQAWHDATHRRARRVFAGLYGLAVACLLWCALPLPNVLSTASLLPAIVAAQIVGALALLGWLLAYPREACDEGATPSPLSSPLERWLAAVTRRSSIEPTFGPQ</sequence>
<proteinExistence type="predicted"/>
<organism evidence="2 3">
    <name type="scientific">Ideonella lacteola</name>
    <dbReference type="NCBI Taxonomy" id="2984193"/>
    <lineage>
        <taxon>Bacteria</taxon>
        <taxon>Pseudomonadati</taxon>
        <taxon>Pseudomonadota</taxon>
        <taxon>Betaproteobacteria</taxon>
        <taxon>Burkholderiales</taxon>
        <taxon>Sphaerotilaceae</taxon>
        <taxon>Ideonella</taxon>
    </lineage>
</organism>
<gene>
    <name evidence="2" type="ORF">AACH06_27515</name>
</gene>
<evidence type="ECO:0008006" key="4">
    <source>
        <dbReference type="Google" id="ProtNLM"/>
    </source>
</evidence>
<dbReference type="RefSeq" id="WP_341429010.1">
    <property type="nucleotide sequence ID" value="NZ_JBBUTG010000031.1"/>
</dbReference>
<keyword evidence="3" id="KW-1185">Reference proteome</keyword>
<evidence type="ECO:0000256" key="1">
    <source>
        <dbReference type="SAM" id="Phobius"/>
    </source>
</evidence>
<comment type="caution">
    <text evidence="2">The sequence shown here is derived from an EMBL/GenBank/DDBJ whole genome shotgun (WGS) entry which is preliminary data.</text>
</comment>
<accession>A0ABU9BXG5</accession>
<keyword evidence="1" id="KW-0812">Transmembrane</keyword>
<name>A0ABU9BXG5_9BURK</name>
<keyword evidence="1" id="KW-1133">Transmembrane helix</keyword>
<protein>
    <recommendedName>
        <fullName evidence="4">DUF485 domain-containing protein</fullName>
    </recommendedName>
</protein>
<reference evidence="2 3" key="1">
    <citation type="submission" date="2024-04" db="EMBL/GenBank/DDBJ databases">
        <title>Novel species of the genus Ideonella isolated from streams.</title>
        <authorList>
            <person name="Lu H."/>
        </authorList>
    </citation>
    <scope>NUCLEOTIDE SEQUENCE [LARGE SCALE GENOMIC DNA]</scope>
    <source>
        <strain evidence="2 3">DXS29W</strain>
    </source>
</reference>
<evidence type="ECO:0000313" key="3">
    <source>
        <dbReference type="Proteomes" id="UP001371218"/>
    </source>
</evidence>
<keyword evidence="1" id="KW-0472">Membrane</keyword>
<evidence type="ECO:0000313" key="2">
    <source>
        <dbReference type="EMBL" id="MEK8034581.1"/>
    </source>
</evidence>
<dbReference type="EMBL" id="JBBUTG010000031">
    <property type="protein sequence ID" value="MEK8034581.1"/>
    <property type="molecule type" value="Genomic_DNA"/>
</dbReference>
<feature type="transmembrane region" description="Helical" evidence="1">
    <location>
        <begin position="35"/>
        <end position="54"/>
    </location>
</feature>
<dbReference type="Proteomes" id="UP001371218">
    <property type="component" value="Unassembled WGS sequence"/>
</dbReference>
<feature type="transmembrane region" description="Helical" evidence="1">
    <location>
        <begin position="66"/>
        <end position="85"/>
    </location>
</feature>